<feature type="non-terminal residue" evidence="1">
    <location>
        <position position="58"/>
    </location>
</feature>
<sequence length="58" mass="6364">LALDHAKGKGIGVTEAIGKLRDKHGKRLLHYAAEGGRLEICRYLIEKLKLDVDPKAAN</sequence>
<dbReference type="SUPFAM" id="SSF48403">
    <property type="entry name" value="Ankyrin repeat"/>
    <property type="match status" value="1"/>
</dbReference>
<dbReference type="EMBL" id="JAJJMA010010642">
    <property type="protein sequence ID" value="MCL7022380.1"/>
    <property type="molecule type" value="Genomic_DNA"/>
</dbReference>
<dbReference type="Pfam" id="PF13606">
    <property type="entry name" value="Ank_3"/>
    <property type="match status" value="1"/>
</dbReference>
<name>A0AA41RRM9_PAPNU</name>
<gene>
    <name evidence="1" type="ORF">MKW94_028824</name>
</gene>
<evidence type="ECO:0000313" key="2">
    <source>
        <dbReference type="Proteomes" id="UP001177140"/>
    </source>
</evidence>
<evidence type="ECO:0000313" key="1">
    <source>
        <dbReference type="EMBL" id="MCL7022380.1"/>
    </source>
</evidence>
<protein>
    <recommendedName>
        <fullName evidence="3">Ankyrin repeat domain-containing protein</fullName>
    </recommendedName>
</protein>
<dbReference type="Gene3D" id="1.25.40.20">
    <property type="entry name" value="Ankyrin repeat-containing domain"/>
    <property type="match status" value="1"/>
</dbReference>
<feature type="non-terminal residue" evidence="1">
    <location>
        <position position="1"/>
    </location>
</feature>
<comment type="caution">
    <text evidence="1">The sequence shown here is derived from an EMBL/GenBank/DDBJ whole genome shotgun (WGS) entry which is preliminary data.</text>
</comment>
<reference evidence="1" key="1">
    <citation type="submission" date="2022-03" db="EMBL/GenBank/DDBJ databases">
        <title>A functionally conserved STORR gene fusion in Papaver species that diverged 16.8 million years ago.</title>
        <authorList>
            <person name="Catania T."/>
        </authorList>
    </citation>
    <scope>NUCLEOTIDE SEQUENCE</scope>
    <source>
        <strain evidence="1">S-191538</strain>
    </source>
</reference>
<proteinExistence type="predicted"/>
<evidence type="ECO:0008006" key="3">
    <source>
        <dbReference type="Google" id="ProtNLM"/>
    </source>
</evidence>
<dbReference type="Proteomes" id="UP001177140">
    <property type="component" value="Unassembled WGS sequence"/>
</dbReference>
<accession>A0AA41RRM9</accession>
<dbReference type="InterPro" id="IPR036770">
    <property type="entry name" value="Ankyrin_rpt-contain_sf"/>
</dbReference>
<dbReference type="InterPro" id="IPR002110">
    <property type="entry name" value="Ankyrin_rpt"/>
</dbReference>
<dbReference type="AlphaFoldDB" id="A0AA41RRM9"/>
<organism evidence="1 2">
    <name type="scientific">Papaver nudicaule</name>
    <name type="common">Iceland poppy</name>
    <dbReference type="NCBI Taxonomy" id="74823"/>
    <lineage>
        <taxon>Eukaryota</taxon>
        <taxon>Viridiplantae</taxon>
        <taxon>Streptophyta</taxon>
        <taxon>Embryophyta</taxon>
        <taxon>Tracheophyta</taxon>
        <taxon>Spermatophyta</taxon>
        <taxon>Magnoliopsida</taxon>
        <taxon>Ranunculales</taxon>
        <taxon>Papaveraceae</taxon>
        <taxon>Papaveroideae</taxon>
        <taxon>Papaver</taxon>
    </lineage>
</organism>
<keyword evidence="2" id="KW-1185">Reference proteome</keyword>